<dbReference type="GO" id="GO:0016020">
    <property type="term" value="C:membrane"/>
    <property type="evidence" value="ECO:0007669"/>
    <property type="project" value="InterPro"/>
</dbReference>
<dbReference type="EMBL" id="LVLB01000391">
    <property type="protein sequence ID" value="KYN92999.1"/>
    <property type="molecule type" value="Genomic_DNA"/>
</dbReference>
<proteinExistence type="predicted"/>
<dbReference type="Proteomes" id="UP000076004">
    <property type="component" value="Unassembled WGS sequence"/>
</dbReference>
<feature type="domain" description="Duffy-antigen binding" evidence="1">
    <location>
        <begin position="218"/>
        <end position="296"/>
    </location>
</feature>
<dbReference type="InterPro" id="IPR054595">
    <property type="entry name" value="DBL_C"/>
</dbReference>
<dbReference type="VEuPathDB" id="PlasmoDB:PGSY75_0039300"/>
<protein>
    <submittedName>
        <fullName evidence="3">Putative EMP1-like protein</fullName>
    </submittedName>
</protein>
<dbReference type="VEuPathDB" id="PlasmoDB:PGABG01_1218500"/>
<comment type="caution">
    <text evidence="3">The sequence shown here is derived from an EMBL/GenBank/DDBJ whole genome shotgun (WGS) entry which is preliminary data.</text>
</comment>
<evidence type="ECO:0000313" key="4">
    <source>
        <dbReference type="Proteomes" id="UP000076004"/>
    </source>
</evidence>
<sequence length="302" mass="35486">VVDYIPQRFRWMQEWSEHFCEAINEKYMELKNMCEGCNKNYRKCIDDSDGTKCNKCKNQCKTFKIFIEHWKKQFEIQNDKYTELYKNINSSTTTQTKNMNTDKDIQDYLHKIKITCKDPNSAAPYLDKTTYCKSFKFIEDSNSGTNSSYAFTTVPPDYKEACKCKVPHPLDNCPKDDKSKDVIKQFENSTECTLNLFKNDLNEWNNYDVISKTTENDGVLVPPRRRHLCITYITYNIYKMNDENDFKKNLLHSSFSQGILLGKIYKNYTDEAYDAMRYSYADLGDIVKGTDMMSSSILNKLK</sequence>
<feature type="non-terminal residue" evidence="3">
    <location>
        <position position="302"/>
    </location>
</feature>
<evidence type="ECO:0000259" key="1">
    <source>
        <dbReference type="Pfam" id="PF05424"/>
    </source>
</evidence>
<dbReference type="AlphaFoldDB" id="A0A151L221"/>
<dbReference type="Pfam" id="PF22672">
    <property type="entry name" value="DBL_C"/>
    <property type="match status" value="1"/>
</dbReference>
<organism evidence="3 4">
    <name type="scientific">Plasmodium gaboni</name>
    <dbReference type="NCBI Taxonomy" id="647221"/>
    <lineage>
        <taxon>Eukaryota</taxon>
        <taxon>Sar</taxon>
        <taxon>Alveolata</taxon>
        <taxon>Apicomplexa</taxon>
        <taxon>Aconoidasida</taxon>
        <taxon>Haemosporida</taxon>
        <taxon>Plasmodiidae</taxon>
        <taxon>Plasmodium</taxon>
        <taxon>Plasmodium (Laverania)</taxon>
    </lineage>
</organism>
<dbReference type="InterPro" id="IPR008602">
    <property type="entry name" value="Duffy-antigen-binding"/>
</dbReference>
<evidence type="ECO:0000313" key="3">
    <source>
        <dbReference type="EMBL" id="KYN92999.1"/>
    </source>
</evidence>
<dbReference type="GeneID" id="29774122"/>
<dbReference type="Gene3D" id="1.20.58.830">
    <property type="match status" value="1"/>
</dbReference>
<dbReference type="RefSeq" id="XP_018638708.1">
    <property type="nucleotide sequence ID" value="XM_018783510.1"/>
</dbReference>
<dbReference type="KEGG" id="pgab:PGSY75_0039300"/>
<reference evidence="3 4" key="1">
    <citation type="journal article" date="2016" name="Nat. Commun.">
        <title>Genomes of cryptic chimpanzee Plasmodium species reveal key evolutionary events leading to human malaria.</title>
        <authorList>
            <person name="Sundararaman S.A."/>
            <person name="Plenderleith L.J."/>
            <person name="Liu W."/>
            <person name="Loy D.E."/>
            <person name="Learn G.H."/>
            <person name="Li Y."/>
            <person name="Shaw K.S."/>
            <person name="Ayouba A."/>
            <person name="Peeters M."/>
            <person name="Speede S."/>
            <person name="Shaw G.M."/>
            <person name="Bushman F.D."/>
            <person name="Brisson D."/>
            <person name="Rayner J.C."/>
            <person name="Sharp P.M."/>
            <person name="Hahn B.H."/>
        </authorList>
    </citation>
    <scope>NUCLEOTIDE SEQUENCE [LARGE SCALE GENOMIC DNA]</scope>
    <source>
        <strain evidence="3 4">SY75</strain>
    </source>
</reference>
<name>A0A151L221_9APIC</name>
<dbReference type="Pfam" id="PF05424">
    <property type="entry name" value="Duffy_binding"/>
    <property type="match status" value="1"/>
</dbReference>
<evidence type="ECO:0000259" key="2">
    <source>
        <dbReference type="Pfam" id="PF22672"/>
    </source>
</evidence>
<feature type="non-terminal residue" evidence="3">
    <location>
        <position position="1"/>
    </location>
</feature>
<gene>
    <name evidence="3" type="ORF">PGSY75_0039300</name>
</gene>
<dbReference type="GO" id="GO:0046789">
    <property type="term" value="F:host cell surface receptor binding"/>
    <property type="evidence" value="ECO:0007669"/>
    <property type="project" value="InterPro"/>
</dbReference>
<dbReference type="SUPFAM" id="SSF140924">
    <property type="entry name" value="Duffy binding domain-like"/>
    <property type="match status" value="2"/>
</dbReference>
<dbReference type="Gene3D" id="1.20.1310.20">
    <property type="entry name" value="Duffy-antigen binding domain"/>
    <property type="match status" value="1"/>
</dbReference>
<accession>A0A151L221</accession>
<feature type="domain" description="Duffy-binding-like" evidence="2">
    <location>
        <begin position="14"/>
        <end position="139"/>
    </location>
</feature>
<dbReference type="InterPro" id="IPR042202">
    <property type="entry name" value="Duffy-ag-bd_sf"/>
</dbReference>